<reference evidence="1 2" key="1">
    <citation type="submission" date="2021-01" db="EMBL/GenBank/DDBJ databases">
        <title>Genome public.</title>
        <authorList>
            <person name="Liu C."/>
            <person name="Sun Q."/>
        </authorList>
    </citation>
    <scope>NUCLEOTIDE SEQUENCE [LARGE SCALE GENOMIC DNA]</scope>
    <source>
        <strain evidence="1 2">JC656</strain>
    </source>
</reference>
<keyword evidence="2" id="KW-1185">Reference proteome</keyword>
<dbReference type="Gene3D" id="3.30.530.20">
    <property type="match status" value="1"/>
</dbReference>
<protein>
    <submittedName>
        <fullName evidence="1">SRPBCC family protein</fullName>
    </submittedName>
</protein>
<dbReference type="RefSeq" id="WP_189693741.1">
    <property type="nucleotide sequence ID" value="NZ_BNCM01000006.1"/>
</dbReference>
<evidence type="ECO:0000313" key="1">
    <source>
        <dbReference type="EMBL" id="MBL0707302.1"/>
    </source>
</evidence>
<sequence>MAAYTISRSAFIPAPPEAVYPHVADFHRWAEWSPWEALDPAMQRTYSGPASGVGAQYSWRGNRKAGAGSMQILEAVEPQSIRMRLVFVKPFKAVNPTGFTFEPDHGGTRVTWAMKGENRGVAAVFAKFMDMDKLVGKDFEKGLANLGRVVGGTAQEA</sequence>
<dbReference type="InterPro" id="IPR023393">
    <property type="entry name" value="START-like_dom_sf"/>
</dbReference>
<comment type="caution">
    <text evidence="1">The sequence shown here is derived from an EMBL/GenBank/DDBJ whole genome shotgun (WGS) entry which is preliminary data.</text>
</comment>
<accession>A0ABS1K7L6</accession>
<evidence type="ECO:0000313" key="2">
    <source>
        <dbReference type="Proteomes" id="UP000639051"/>
    </source>
</evidence>
<proteinExistence type="predicted"/>
<organism evidence="1 2">
    <name type="scientific">Sinomonas cellulolyticus</name>
    <dbReference type="NCBI Taxonomy" id="2801916"/>
    <lineage>
        <taxon>Bacteria</taxon>
        <taxon>Bacillati</taxon>
        <taxon>Actinomycetota</taxon>
        <taxon>Actinomycetes</taxon>
        <taxon>Micrococcales</taxon>
        <taxon>Micrococcaceae</taxon>
        <taxon>Sinomonas</taxon>
    </lineage>
</organism>
<dbReference type="CDD" id="cd07818">
    <property type="entry name" value="SRPBCC_1"/>
    <property type="match status" value="1"/>
</dbReference>
<name>A0ABS1K7L6_9MICC</name>
<dbReference type="EMBL" id="JAERRC010000046">
    <property type="protein sequence ID" value="MBL0707302.1"/>
    <property type="molecule type" value="Genomic_DNA"/>
</dbReference>
<dbReference type="Pfam" id="PF10604">
    <property type="entry name" value="Polyketide_cyc2"/>
    <property type="match status" value="1"/>
</dbReference>
<dbReference type="Proteomes" id="UP000639051">
    <property type="component" value="Unassembled WGS sequence"/>
</dbReference>
<dbReference type="InterPro" id="IPR019587">
    <property type="entry name" value="Polyketide_cyclase/dehydratase"/>
</dbReference>
<gene>
    <name evidence="1" type="ORF">JJE72_17550</name>
</gene>
<dbReference type="SUPFAM" id="SSF55961">
    <property type="entry name" value="Bet v1-like"/>
    <property type="match status" value="1"/>
</dbReference>